<gene>
    <name evidence="3" type="ORF">DFR38_105249</name>
</gene>
<feature type="domain" description="BON" evidence="2">
    <location>
        <begin position="41"/>
        <end position="109"/>
    </location>
</feature>
<evidence type="ECO:0000259" key="2">
    <source>
        <dbReference type="PROSITE" id="PS50914"/>
    </source>
</evidence>
<name>A0A318JJE0_9NEIS</name>
<sequence length="110" mass="11892">MKVNHLGLMLLALLPINPVRAMDMLSIDPVAEHVAVSNISADEKIAWELNKVLKPLADGSGSVVRPQVKAGMVKLLGSSPSRDTVRHLLEVAANVPGVREVRSEMLIRPI</sequence>
<evidence type="ECO:0000313" key="4">
    <source>
        <dbReference type="Proteomes" id="UP000248395"/>
    </source>
</evidence>
<protein>
    <recommendedName>
        <fullName evidence="2">BON domain-containing protein</fullName>
    </recommendedName>
</protein>
<accession>A0A318JJE0</accession>
<dbReference type="OrthoDB" id="8592312at2"/>
<organism evidence="3 4">
    <name type="scientific">Aquitalea magnusonii</name>
    <dbReference type="NCBI Taxonomy" id="332411"/>
    <lineage>
        <taxon>Bacteria</taxon>
        <taxon>Pseudomonadati</taxon>
        <taxon>Pseudomonadota</taxon>
        <taxon>Betaproteobacteria</taxon>
        <taxon>Neisseriales</taxon>
        <taxon>Chromobacteriaceae</taxon>
        <taxon>Aquitalea</taxon>
    </lineage>
</organism>
<dbReference type="EMBL" id="QJKC01000005">
    <property type="protein sequence ID" value="PXX49206.1"/>
    <property type="molecule type" value="Genomic_DNA"/>
</dbReference>
<reference evidence="3 4" key="1">
    <citation type="submission" date="2018-05" db="EMBL/GenBank/DDBJ databases">
        <title>Genomic Encyclopedia of Type Strains, Phase IV (KMG-IV): sequencing the most valuable type-strain genomes for metagenomic binning, comparative biology and taxonomic classification.</title>
        <authorList>
            <person name="Goeker M."/>
        </authorList>
    </citation>
    <scope>NUCLEOTIDE SEQUENCE [LARGE SCALE GENOMIC DNA]</scope>
    <source>
        <strain evidence="3 4">DSM 25134</strain>
    </source>
</reference>
<dbReference type="PROSITE" id="PS50914">
    <property type="entry name" value="BON"/>
    <property type="match status" value="1"/>
</dbReference>
<dbReference type="AlphaFoldDB" id="A0A318JJE0"/>
<keyword evidence="1" id="KW-0732">Signal</keyword>
<dbReference type="Proteomes" id="UP000248395">
    <property type="component" value="Unassembled WGS sequence"/>
</dbReference>
<feature type="signal peptide" evidence="1">
    <location>
        <begin position="1"/>
        <end position="21"/>
    </location>
</feature>
<proteinExistence type="predicted"/>
<evidence type="ECO:0000256" key="1">
    <source>
        <dbReference type="SAM" id="SignalP"/>
    </source>
</evidence>
<evidence type="ECO:0000313" key="3">
    <source>
        <dbReference type="EMBL" id="PXX49206.1"/>
    </source>
</evidence>
<dbReference type="InterPro" id="IPR007055">
    <property type="entry name" value="BON_dom"/>
</dbReference>
<feature type="chain" id="PRO_5016362945" description="BON domain-containing protein" evidence="1">
    <location>
        <begin position="22"/>
        <end position="110"/>
    </location>
</feature>
<dbReference type="RefSeq" id="WP_146215947.1">
    <property type="nucleotide sequence ID" value="NZ_QJKC01000005.1"/>
</dbReference>
<keyword evidence="4" id="KW-1185">Reference proteome</keyword>
<comment type="caution">
    <text evidence="3">The sequence shown here is derived from an EMBL/GenBank/DDBJ whole genome shotgun (WGS) entry which is preliminary data.</text>
</comment>